<keyword evidence="1" id="KW-0472">Membrane</keyword>
<accession>A0A1W2FSY4</accession>
<dbReference type="PANTHER" id="PTHR23537">
    <property type="match status" value="1"/>
</dbReference>
<evidence type="ECO:0000313" key="2">
    <source>
        <dbReference type="EMBL" id="SMD25041.1"/>
    </source>
</evidence>
<dbReference type="EMBL" id="FWXV01000011">
    <property type="protein sequence ID" value="SMD25041.1"/>
    <property type="molecule type" value="Genomic_DNA"/>
</dbReference>
<dbReference type="InterPro" id="IPR010645">
    <property type="entry name" value="MFS_4"/>
</dbReference>
<feature type="transmembrane region" description="Helical" evidence="1">
    <location>
        <begin position="129"/>
        <end position="148"/>
    </location>
</feature>
<protein>
    <submittedName>
        <fullName evidence="2">Uncharacterized MFS-type transporter YbfB</fullName>
    </submittedName>
</protein>
<dbReference type="InterPro" id="IPR036259">
    <property type="entry name" value="MFS_trans_sf"/>
</dbReference>
<feature type="transmembrane region" description="Helical" evidence="1">
    <location>
        <begin position="285"/>
        <end position="305"/>
    </location>
</feature>
<reference evidence="2 3" key="1">
    <citation type="submission" date="2017-04" db="EMBL/GenBank/DDBJ databases">
        <authorList>
            <person name="Afonso C.L."/>
            <person name="Miller P.J."/>
            <person name="Scott M.A."/>
            <person name="Spackman E."/>
            <person name="Goraichik I."/>
            <person name="Dimitrov K.M."/>
            <person name="Suarez D.L."/>
            <person name="Swayne D.E."/>
        </authorList>
    </citation>
    <scope>NUCLEOTIDE SEQUENCE [LARGE SCALE GENOMIC DNA]</scope>
    <source>
        <strain evidence="2 3">DSM 43828</strain>
    </source>
</reference>
<feature type="transmembrane region" description="Helical" evidence="1">
    <location>
        <begin position="228"/>
        <end position="246"/>
    </location>
</feature>
<dbReference type="PANTHER" id="PTHR23537:SF1">
    <property type="entry name" value="SUGAR TRANSPORTER"/>
    <property type="match status" value="1"/>
</dbReference>
<feature type="transmembrane region" description="Helical" evidence="1">
    <location>
        <begin position="79"/>
        <end position="98"/>
    </location>
</feature>
<name>A0A1W2FSY4_KIBAR</name>
<feature type="transmembrane region" description="Helical" evidence="1">
    <location>
        <begin position="252"/>
        <end position="273"/>
    </location>
</feature>
<dbReference type="SUPFAM" id="SSF103473">
    <property type="entry name" value="MFS general substrate transporter"/>
    <property type="match status" value="1"/>
</dbReference>
<proteinExistence type="predicted"/>
<keyword evidence="1" id="KW-1133">Transmembrane helix</keyword>
<evidence type="ECO:0000256" key="1">
    <source>
        <dbReference type="SAM" id="Phobius"/>
    </source>
</evidence>
<feature type="transmembrane region" description="Helical" evidence="1">
    <location>
        <begin position="55"/>
        <end position="73"/>
    </location>
</feature>
<organism evidence="2 3">
    <name type="scientific">Kibdelosporangium aridum</name>
    <dbReference type="NCBI Taxonomy" id="2030"/>
    <lineage>
        <taxon>Bacteria</taxon>
        <taxon>Bacillati</taxon>
        <taxon>Actinomycetota</taxon>
        <taxon>Actinomycetes</taxon>
        <taxon>Pseudonocardiales</taxon>
        <taxon>Pseudonocardiaceae</taxon>
        <taxon>Kibdelosporangium</taxon>
    </lineage>
</organism>
<sequence>MGIGRFAYTPILPLMAAQAGLTAQAGASLATANYAGYFVGALACTAIPGLSRSQAVHRCSLVLLVATLAAMPLTHSTVVWLVLRLIAGLASALVFVIAVGARPGWGMGGIGAGIALSGLVVLAHAQWQVAWWLAAGLSALLAVGAWTLCPGTPATSATPSADAPRRWFVALFTSYTLEGVGYIIAATFLVAAINGPLGSGAWVLVGLAAAGSPALMLLLGRRWAQTRLLPVALIIQAAGIALPALVGGPVAALVAAVLFGATFVGIATTTLGIGAHLRVPRAASALTAGYSAGQILGPLLAAPLLHHGYHLALLLASVIVLLGAVAANGLRTAARPRSFTAGGTGS</sequence>
<keyword evidence="1" id="KW-0812">Transmembrane</keyword>
<dbReference type="AlphaFoldDB" id="A0A1W2FSY4"/>
<dbReference type="Gene3D" id="1.20.1250.20">
    <property type="entry name" value="MFS general substrate transporter like domains"/>
    <property type="match status" value="1"/>
</dbReference>
<dbReference type="OrthoDB" id="9797953at2"/>
<feature type="transmembrane region" description="Helical" evidence="1">
    <location>
        <begin position="168"/>
        <end position="193"/>
    </location>
</feature>
<feature type="transmembrane region" description="Helical" evidence="1">
    <location>
        <begin position="199"/>
        <end position="219"/>
    </location>
</feature>
<feature type="transmembrane region" description="Helical" evidence="1">
    <location>
        <begin position="105"/>
        <end position="123"/>
    </location>
</feature>
<dbReference type="Pfam" id="PF06779">
    <property type="entry name" value="MFS_4"/>
    <property type="match status" value="1"/>
</dbReference>
<keyword evidence="3" id="KW-1185">Reference proteome</keyword>
<gene>
    <name evidence="2" type="ORF">SAMN05661093_08906</name>
</gene>
<dbReference type="Proteomes" id="UP000192674">
    <property type="component" value="Unassembled WGS sequence"/>
</dbReference>
<dbReference type="GO" id="GO:0005886">
    <property type="term" value="C:plasma membrane"/>
    <property type="evidence" value="ECO:0007669"/>
    <property type="project" value="TreeGrafter"/>
</dbReference>
<evidence type="ECO:0000313" key="3">
    <source>
        <dbReference type="Proteomes" id="UP000192674"/>
    </source>
</evidence>
<feature type="transmembrane region" description="Helical" evidence="1">
    <location>
        <begin position="311"/>
        <end position="330"/>
    </location>
</feature>